<evidence type="ECO:0000313" key="9">
    <source>
        <dbReference type="Proteomes" id="UP000828390"/>
    </source>
</evidence>
<sequence>MIRIPERLSREEKLKRINEIVDFLDIRNCLHTVTGDMFTRGLSGGEKKHASVACELLTDPDIPLLDEPTSVLDSSTTLKLVKQLKYFALTLNILVDFL</sequence>
<dbReference type="GO" id="GO:0005886">
    <property type="term" value="C:plasma membrane"/>
    <property type="evidence" value="ECO:0007669"/>
    <property type="project" value="TreeGrafter"/>
</dbReference>
<keyword evidence="3" id="KW-0813">Transport</keyword>
<feature type="domain" description="ABC transporter" evidence="7">
    <location>
        <begin position="12"/>
        <end position="70"/>
    </location>
</feature>
<dbReference type="GO" id="GO:0005524">
    <property type="term" value="F:ATP binding"/>
    <property type="evidence" value="ECO:0007669"/>
    <property type="project" value="InterPro"/>
</dbReference>
<proteinExistence type="inferred from homology"/>
<dbReference type="AlphaFoldDB" id="A0A9D4HZA2"/>
<dbReference type="Gene3D" id="3.40.50.300">
    <property type="entry name" value="P-loop containing nucleotide triphosphate hydrolases"/>
    <property type="match status" value="1"/>
</dbReference>
<evidence type="ECO:0000256" key="2">
    <source>
        <dbReference type="ARBA" id="ARBA00005814"/>
    </source>
</evidence>
<dbReference type="InterPro" id="IPR027417">
    <property type="entry name" value="P-loop_NTPase"/>
</dbReference>
<keyword evidence="5" id="KW-1133">Transmembrane helix</keyword>
<comment type="similarity">
    <text evidence="2">Belongs to the ABC transporter superfamily. ABCG family. Eye pigment precursor importer (TC 3.A.1.204) subfamily.</text>
</comment>
<evidence type="ECO:0000256" key="1">
    <source>
        <dbReference type="ARBA" id="ARBA00004141"/>
    </source>
</evidence>
<gene>
    <name evidence="8" type="ORF">DPMN_047591</name>
</gene>
<reference evidence="8" key="2">
    <citation type="submission" date="2020-11" db="EMBL/GenBank/DDBJ databases">
        <authorList>
            <person name="McCartney M.A."/>
            <person name="Auch B."/>
            <person name="Kono T."/>
            <person name="Mallez S."/>
            <person name="Becker A."/>
            <person name="Gohl D.M."/>
            <person name="Silverstein K.A.T."/>
            <person name="Koren S."/>
            <person name="Bechman K.B."/>
            <person name="Herman A."/>
            <person name="Abrahante J.E."/>
            <person name="Garbe J."/>
        </authorList>
    </citation>
    <scope>NUCLEOTIDE SEQUENCE</scope>
    <source>
        <strain evidence="8">Duluth1</strain>
        <tissue evidence="8">Whole animal</tissue>
    </source>
</reference>
<dbReference type="Proteomes" id="UP000828390">
    <property type="component" value="Unassembled WGS sequence"/>
</dbReference>
<organism evidence="8 9">
    <name type="scientific">Dreissena polymorpha</name>
    <name type="common">Zebra mussel</name>
    <name type="synonym">Mytilus polymorpha</name>
    <dbReference type="NCBI Taxonomy" id="45954"/>
    <lineage>
        <taxon>Eukaryota</taxon>
        <taxon>Metazoa</taxon>
        <taxon>Spiralia</taxon>
        <taxon>Lophotrochozoa</taxon>
        <taxon>Mollusca</taxon>
        <taxon>Bivalvia</taxon>
        <taxon>Autobranchia</taxon>
        <taxon>Heteroconchia</taxon>
        <taxon>Euheterodonta</taxon>
        <taxon>Imparidentia</taxon>
        <taxon>Neoheterodontei</taxon>
        <taxon>Myida</taxon>
        <taxon>Dreissenoidea</taxon>
        <taxon>Dreissenidae</taxon>
        <taxon>Dreissena</taxon>
    </lineage>
</organism>
<comment type="subcellular location">
    <subcellularLocation>
        <location evidence="1">Membrane</location>
        <topology evidence="1">Multi-pass membrane protein</topology>
    </subcellularLocation>
</comment>
<dbReference type="PANTHER" id="PTHR48041">
    <property type="entry name" value="ABC TRANSPORTER G FAMILY MEMBER 28"/>
    <property type="match status" value="1"/>
</dbReference>
<evidence type="ECO:0000259" key="7">
    <source>
        <dbReference type="Pfam" id="PF00005"/>
    </source>
</evidence>
<evidence type="ECO:0000256" key="6">
    <source>
        <dbReference type="ARBA" id="ARBA00023136"/>
    </source>
</evidence>
<comment type="caution">
    <text evidence="8">The sequence shown here is derived from an EMBL/GenBank/DDBJ whole genome shotgun (WGS) entry which is preliminary data.</text>
</comment>
<dbReference type="Pfam" id="PF00005">
    <property type="entry name" value="ABC_tran"/>
    <property type="match status" value="1"/>
</dbReference>
<keyword evidence="4" id="KW-0812">Transmembrane</keyword>
<accession>A0A9D4HZA2</accession>
<dbReference type="GO" id="GO:0042626">
    <property type="term" value="F:ATPase-coupled transmembrane transporter activity"/>
    <property type="evidence" value="ECO:0007669"/>
    <property type="project" value="TreeGrafter"/>
</dbReference>
<evidence type="ECO:0000256" key="3">
    <source>
        <dbReference type="ARBA" id="ARBA00022448"/>
    </source>
</evidence>
<name>A0A9D4HZA2_DREPO</name>
<protein>
    <recommendedName>
        <fullName evidence="7">ABC transporter domain-containing protein</fullName>
    </recommendedName>
</protein>
<dbReference type="InterPro" id="IPR050352">
    <property type="entry name" value="ABCG_transporters"/>
</dbReference>
<dbReference type="EMBL" id="JAIWYP010000011">
    <property type="protein sequence ID" value="KAH3740875.1"/>
    <property type="molecule type" value="Genomic_DNA"/>
</dbReference>
<evidence type="ECO:0000256" key="5">
    <source>
        <dbReference type="ARBA" id="ARBA00022989"/>
    </source>
</evidence>
<evidence type="ECO:0000313" key="8">
    <source>
        <dbReference type="EMBL" id="KAH3740875.1"/>
    </source>
</evidence>
<keyword evidence="6" id="KW-0472">Membrane</keyword>
<dbReference type="GO" id="GO:0016887">
    <property type="term" value="F:ATP hydrolysis activity"/>
    <property type="evidence" value="ECO:0007669"/>
    <property type="project" value="InterPro"/>
</dbReference>
<dbReference type="InterPro" id="IPR003439">
    <property type="entry name" value="ABC_transporter-like_ATP-bd"/>
</dbReference>
<dbReference type="PANTHER" id="PTHR48041:SF63">
    <property type="entry name" value="EARLY GENE AT 23, ISOFORM C"/>
    <property type="match status" value="1"/>
</dbReference>
<keyword evidence="9" id="KW-1185">Reference proteome</keyword>
<reference evidence="8" key="1">
    <citation type="journal article" date="2019" name="bioRxiv">
        <title>The Genome of the Zebra Mussel, Dreissena polymorpha: A Resource for Invasive Species Research.</title>
        <authorList>
            <person name="McCartney M.A."/>
            <person name="Auch B."/>
            <person name="Kono T."/>
            <person name="Mallez S."/>
            <person name="Zhang Y."/>
            <person name="Obille A."/>
            <person name="Becker A."/>
            <person name="Abrahante J.E."/>
            <person name="Garbe J."/>
            <person name="Badalamenti J.P."/>
            <person name="Herman A."/>
            <person name="Mangelson H."/>
            <person name="Liachko I."/>
            <person name="Sullivan S."/>
            <person name="Sone E.D."/>
            <person name="Koren S."/>
            <person name="Silverstein K.A.T."/>
            <person name="Beckman K.B."/>
            <person name="Gohl D.M."/>
        </authorList>
    </citation>
    <scope>NUCLEOTIDE SEQUENCE</scope>
    <source>
        <strain evidence="8">Duluth1</strain>
        <tissue evidence="8">Whole animal</tissue>
    </source>
</reference>
<evidence type="ECO:0000256" key="4">
    <source>
        <dbReference type="ARBA" id="ARBA00022692"/>
    </source>
</evidence>
<dbReference type="SUPFAM" id="SSF52540">
    <property type="entry name" value="P-loop containing nucleoside triphosphate hydrolases"/>
    <property type="match status" value="1"/>
</dbReference>